<dbReference type="EMBL" id="JAHLFU010000113">
    <property type="protein sequence ID" value="MBU3853280.1"/>
    <property type="molecule type" value="Genomic_DNA"/>
</dbReference>
<dbReference type="GO" id="GO:0006629">
    <property type="term" value="P:lipid metabolic process"/>
    <property type="evidence" value="ECO:0007669"/>
    <property type="project" value="InterPro"/>
</dbReference>
<sequence>MYYTKKHYPFQGFFLLFAGLSLLGCTDEDDSYTAAHPGNAIQFSVERIATRTHYEDKYEENGTVYYPIDWDAGDLIFISSADAYPGTSIPGQQYAIYSVAPADDASYHGSITAIDPTSGSVDGAYGLHWGTEENFNKPYTFYGAYPAQRVKGYPTEVENMTSGTLTMQYYTNQVCKITSVENGQYESEPDMMNAYMLAKKTLPTPTQDHILLDFKPIMTTLDIHITAGNYEVATGIIQPVTVTGVSIITPGELKDKELQCNVQDLDEGTISLTNFYPSASSNECVFVGIDNALKSNDEKSFGYVDLFEGESLHLMAFLPPFRDVSNGTQIKIHAAGGLSFEFTLKEGQNYFEAQKRIDVQLPDVSPVTTKANDWISQLNNSKLLRTLSIPGYECKKGDDSRLSVLLNMGIRAFDVNELRNGPLHGQDLPQEIIDIFNNFLQQHHEEFIILLYDVGTEDLGIGKPKFELTKDNWNNVTVSNVRGGIISLKWIEVFGKDHYEQEGVYGGLWGGENDLPFGYNKRNDALLIPNSEWTVQYRDMEKDATEIITWNKTNYEAIIKTAIQEGCIGIVMTPYAGEIYADDTYTYSDLLIQSIIDCNFKLH</sequence>
<dbReference type="AlphaFoldDB" id="A0A9E2P2G3"/>
<reference evidence="1" key="2">
    <citation type="submission" date="2021-04" db="EMBL/GenBank/DDBJ databases">
        <authorList>
            <person name="Gilroy R."/>
        </authorList>
    </citation>
    <scope>NUCLEOTIDE SEQUENCE</scope>
    <source>
        <strain evidence="1">G3-2149</strain>
    </source>
</reference>
<protein>
    <submittedName>
        <fullName evidence="1">Uncharacterized protein</fullName>
    </submittedName>
</protein>
<evidence type="ECO:0000313" key="2">
    <source>
        <dbReference type="Proteomes" id="UP000823865"/>
    </source>
</evidence>
<comment type="caution">
    <text evidence="1">The sequence shown here is derived from an EMBL/GenBank/DDBJ whole genome shotgun (WGS) entry which is preliminary data.</text>
</comment>
<dbReference type="SUPFAM" id="SSF51695">
    <property type="entry name" value="PLC-like phosphodiesterases"/>
    <property type="match status" value="1"/>
</dbReference>
<dbReference type="Proteomes" id="UP000823865">
    <property type="component" value="Unassembled WGS sequence"/>
</dbReference>
<name>A0A9E2P2G3_9BACT</name>
<reference evidence="1" key="1">
    <citation type="journal article" date="2021" name="PeerJ">
        <title>Extensive microbial diversity within the chicken gut microbiome revealed by metagenomics and culture.</title>
        <authorList>
            <person name="Gilroy R."/>
            <person name="Ravi A."/>
            <person name="Getino M."/>
            <person name="Pursley I."/>
            <person name="Horton D.L."/>
            <person name="Alikhan N.F."/>
            <person name="Baker D."/>
            <person name="Gharbi K."/>
            <person name="Hall N."/>
            <person name="Watson M."/>
            <person name="Adriaenssens E.M."/>
            <person name="Foster-Nyarko E."/>
            <person name="Jarju S."/>
            <person name="Secka A."/>
            <person name="Antonio M."/>
            <person name="Oren A."/>
            <person name="Chaudhuri R.R."/>
            <person name="La Ragione R."/>
            <person name="Hildebrand F."/>
            <person name="Pallen M.J."/>
        </authorList>
    </citation>
    <scope>NUCLEOTIDE SEQUENCE</scope>
    <source>
        <strain evidence="1">G3-2149</strain>
    </source>
</reference>
<evidence type="ECO:0000313" key="1">
    <source>
        <dbReference type="EMBL" id="MBU3853280.1"/>
    </source>
</evidence>
<proteinExistence type="predicted"/>
<gene>
    <name evidence="1" type="ORF">H9789_05590</name>
</gene>
<dbReference type="GO" id="GO:0008081">
    <property type="term" value="F:phosphoric diester hydrolase activity"/>
    <property type="evidence" value="ECO:0007669"/>
    <property type="project" value="InterPro"/>
</dbReference>
<dbReference type="PROSITE" id="PS51257">
    <property type="entry name" value="PROKAR_LIPOPROTEIN"/>
    <property type="match status" value="1"/>
</dbReference>
<accession>A0A9E2P2G3</accession>
<organism evidence="1 2">
    <name type="scientific">Candidatus Paraprevotella stercoravium</name>
    <dbReference type="NCBI Taxonomy" id="2838725"/>
    <lineage>
        <taxon>Bacteria</taxon>
        <taxon>Pseudomonadati</taxon>
        <taxon>Bacteroidota</taxon>
        <taxon>Bacteroidia</taxon>
        <taxon>Bacteroidales</taxon>
        <taxon>Prevotellaceae</taxon>
        <taxon>Paraprevotella</taxon>
    </lineage>
</organism>
<dbReference type="InterPro" id="IPR017946">
    <property type="entry name" value="PLC-like_Pdiesterase_TIM-brl"/>
</dbReference>